<reference evidence="1" key="1">
    <citation type="journal article" date="2021" name="Proc. Natl. Acad. Sci. U.S.A.">
        <title>A Catalog of Tens of Thousands of Viruses from Human Metagenomes Reveals Hidden Associations with Chronic Diseases.</title>
        <authorList>
            <person name="Tisza M.J."/>
            <person name="Buck C.B."/>
        </authorList>
    </citation>
    <scope>NUCLEOTIDE SEQUENCE</scope>
    <source>
        <strain evidence="1">Ctool15</strain>
    </source>
</reference>
<organism evidence="1">
    <name type="scientific">Myoviridae sp. ctool15</name>
    <dbReference type="NCBI Taxonomy" id="2826696"/>
    <lineage>
        <taxon>Viruses</taxon>
        <taxon>Duplodnaviria</taxon>
        <taxon>Heunggongvirae</taxon>
        <taxon>Uroviricota</taxon>
        <taxon>Caudoviricetes</taxon>
    </lineage>
</organism>
<dbReference type="Pfam" id="PF06854">
    <property type="entry name" value="Phage_Gp15"/>
    <property type="match status" value="1"/>
</dbReference>
<evidence type="ECO:0000313" key="1">
    <source>
        <dbReference type="EMBL" id="DAE23914.1"/>
    </source>
</evidence>
<protein>
    <recommendedName>
        <fullName evidence="2">Bacteriophage Gp15 protein</fullName>
    </recommendedName>
</protein>
<dbReference type="InterPro" id="IPR009660">
    <property type="entry name" value="Phage_A500_Gp15"/>
</dbReference>
<evidence type="ECO:0008006" key="2">
    <source>
        <dbReference type="Google" id="ProtNLM"/>
    </source>
</evidence>
<dbReference type="EMBL" id="BK015762">
    <property type="protein sequence ID" value="DAE23914.1"/>
    <property type="molecule type" value="Genomic_DNA"/>
</dbReference>
<accession>A0A8S5QYA4</accession>
<proteinExistence type="predicted"/>
<sequence length="206" mass="24006">MNCLLLETGLPDTIDGVPIYADYRNMIRFEQILDDDGLNDIQKTVMGVKQLFEELPPGGIERAVDRLQWFYRRGQDAGSRKPKQAGNGVRAYDLTTDAACIYAAFLQAYRIDLTEIPFLHWWAFLALLENLPEETPMAQRMQLRTMDLTEIKDKEMRKHYAKRQKQVALPQKAIRRDGHVETLAERVKRRHAEAQKELERRRLHGV</sequence>
<name>A0A8S5QYA4_9CAUD</name>